<dbReference type="SUPFAM" id="SSF52047">
    <property type="entry name" value="RNI-like"/>
    <property type="match status" value="1"/>
</dbReference>
<dbReference type="GO" id="GO:0045087">
    <property type="term" value="P:innate immune response"/>
    <property type="evidence" value="ECO:0007669"/>
    <property type="project" value="UniProtKB-KW"/>
</dbReference>
<evidence type="ECO:0000313" key="14">
    <source>
        <dbReference type="Proteomes" id="UP000694580"/>
    </source>
</evidence>
<dbReference type="Proteomes" id="UP000694580">
    <property type="component" value="Chromosome 4"/>
</dbReference>
<dbReference type="InterPro" id="IPR001315">
    <property type="entry name" value="CARD"/>
</dbReference>
<evidence type="ECO:0000259" key="11">
    <source>
        <dbReference type="PROSITE" id="PS50209"/>
    </source>
</evidence>
<dbReference type="SUPFAM" id="SSF52540">
    <property type="entry name" value="P-loop containing nucleoside triphosphate hydrolases"/>
    <property type="match status" value="1"/>
</dbReference>
<keyword evidence="10" id="KW-1271">Inflammasome</keyword>
<dbReference type="GO" id="GO:0042981">
    <property type="term" value="P:regulation of apoptotic process"/>
    <property type="evidence" value="ECO:0007669"/>
    <property type="project" value="InterPro"/>
</dbReference>
<keyword evidence="2" id="KW-0963">Cytoplasm</keyword>
<evidence type="ECO:0008006" key="15">
    <source>
        <dbReference type="Google" id="ProtNLM"/>
    </source>
</evidence>
<dbReference type="GO" id="GO:0006954">
    <property type="term" value="P:inflammatory response"/>
    <property type="evidence" value="ECO:0007669"/>
    <property type="project" value="UniProtKB-KW"/>
</dbReference>
<dbReference type="PANTHER" id="PTHR45690">
    <property type="entry name" value="NACHT, LRR AND PYD DOMAINS-CONTAINING PROTEIN 12"/>
    <property type="match status" value="1"/>
</dbReference>
<dbReference type="InterPro" id="IPR027417">
    <property type="entry name" value="P-loop_NTPase"/>
</dbReference>
<keyword evidence="8" id="KW-0391">Immunity</keyword>
<dbReference type="Pfam" id="PF00619">
    <property type="entry name" value="CARD"/>
    <property type="match status" value="1"/>
</dbReference>
<evidence type="ECO:0000256" key="7">
    <source>
        <dbReference type="ARBA" id="ARBA00022843"/>
    </source>
</evidence>
<dbReference type="InterPro" id="IPR007111">
    <property type="entry name" value="NACHT_NTPase"/>
</dbReference>
<evidence type="ECO:0000256" key="3">
    <source>
        <dbReference type="ARBA" id="ARBA00022588"/>
    </source>
</evidence>
<dbReference type="InterPro" id="IPR011029">
    <property type="entry name" value="DEATH-like_dom_sf"/>
</dbReference>
<evidence type="ECO:0000256" key="4">
    <source>
        <dbReference type="ARBA" id="ARBA00022737"/>
    </source>
</evidence>
<keyword evidence="3" id="KW-0399">Innate immunity</keyword>
<keyword evidence="14" id="KW-1185">Reference proteome</keyword>
<evidence type="ECO:0000256" key="10">
    <source>
        <dbReference type="ARBA" id="ARBA00023233"/>
    </source>
</evidence>
<reference evidence="13" key="2">
    <citation type="submission" date="2025-08" db="UniProtKB">
        <authorList>
            <consortium name="Ensembl"/>
        </authorList>
    </citation>
    <scope>IDENTIFICATION</scope>
</reference>
<reference evidence="13 14" key="1">
    <citation type="submission" date="2020-06" db="EMBL/GenBank/DDBJ databases">
        <authorList>
            <consortium name="Wellcome Sanger Institute Data Sharing"/>
        </authorList>
    </citation>
    <scope>NUCLEOTIDE SEQUENCE [LARGE SCALE GENOMIC DNA]</scope>
</reference>
<dbReference type="CDD" id="cd08330">
    <property type="entry name" value="CARD_ASC_NALP1"/>
    <property type="match status" value="1"/>
</dbReference>
<dbReference type="InterPro" id="IPR032675">
    <property type="entry name" value="LRR_dom_sf"/>
</dbReference>
<sequence length="1094" mass="125368">MDSLRSGVQFVDKHRAELIQRVSLVMPLADVLLSRSMLRGEMYSEIRAARTSQEKMRELFRALHSGGEQAKFAFYSALRDHDPHLLQDLERDTDLGHSSGAPERKPLLGQASLTEYREAVHSKYKTVLEYNSLPGEHVLLADRYTDLLIVQKYREEKDREEEIRSKGQKFQQVLNNRAGEMYHSVKISDFFREAPKSVILQGHTGHGKSFTVQKMMCDWASGELFQEFDFVFHLNCKELNHYLGAKNLVDLLSCSQRFTPLITQVLQQSPHKVLLVIDGFDELKFTLEGTRTPLPTDPFTQAPVEDTLRALLRGHILPESFLLITTRSTASDRLSKLLKSPQCFTEILGFTEQRVKEYFQRFFNNVHLFEKAFKFVQANETLFTACFVPVICWIVCTVFREQFKKNVDMLQGLETATSIFVHFVFTLLEHHCQGLCQPVPTLLLNLGQLAERGMVQQQVLFDERTVFEVVSDPTTVPFLCKFLLKKKISLQPMFSFMHLSFQEFFTALLYTLIDKKDPQKIQTLLYPHGEQHLKSPHLIPVIQFLFGLSNKDVTHSLMEIMDISTASIRKQLEEWILSFIQICKSQQSDNMEMFIFHCLYELHEEYFVKRAMEDWDWIELFDIPLKRTDCWVLLYCLQCCPSIRKLKVTHCNLTGEKLRMLQPALCRCEELGLHVKDLTDDDVEVLISALGERKVLSELRVTKSSLSEESMHQLLEGLSKQKSLGSVLISVKAITCNTTNIFLQFFQEVAIKELCCVEVGDLSDANKESLCSSLSATKNIDSFRLTAEHSCPGRQPKSSSISLTVSCNSEILHTNCIGLLHTFHSLNCLKINSRGFEQHVDTLLSFLHVIPGLKRVELEVNCLIFSWVSGILSLIQACPCLEEGSVQVFDITDGEGESLYSFLSVGQDTDTFRLTAEHSCIATEAAHSHLSLTLSRSSEFSKTDWISFLQEFHTLRGLTENSPGFDEHVDGLLTFLRSVPYLRKVELEINCLTESWADRILSLTRGCPTIEEIKLAAGRQYIRNGLLLEKGLQKLQSSQRRPNCTLLLQGRKCSKITDKCTDYKHWRRSCNRYVEIEVNGEYFTEKEKSLIYVI</sequence>
<evidence type="ECO:0000256" key="8">
    <source>
        <dbReference type="ARBA" id="ARBA00022859"/>
    </source>
</evidence>
<dbReference type="InterPro" id="IPR029495">
    <property type="entry name" value="NACHT-assoc"/>
</dbReference>
<keyword evidence="6" id="KW-0067">ATP-binding</keyword>
<evidence type="ECO:0000256" key="1">
    <source>
        <dbReference type="ARBA" id="ARBA00004110"/>
    </source>
</evidence>
<dbReference type="Gene3D" id="1.10.533.10">
    <property type="entry name" value="Death Domain, Fas"/>
    <property type="match status" value="1"/>
</dbReference>
<keyword evidence="5" id="KW-0547">Nucleotide-binding</keyword>
<evidence type="ECO:0000256" key="9">
    <source>
        <dbReference type="ARBA" id="ARBA00023198"/>
    </source>
</evidence>
<dbReference type="InterPro" id="IPR033516">
    <property type="entry name" value="CARD8/ASC/NALP1_CARD"/>
</dbReference>
<dbReference type="SMART" id="SM01288">
    <property type="entry name" value="FISNA"/>
    <property type="match status" value="1"/>
</dbReference>
<dbReference type="PROSITE" id="PS50837">
    <property type="entry name" value="NACHT"/>
    <property type="match status" value="1"/>
</dbReference>
<evidence type="ECO:0000259" key="12">
    <source>
        <dbReference type="PROSITE" id="PS50837"/>
    </source>
</evidence>
<comment type="subcellular location">
    <subcellularLocation>
        <location evidence="1">Inflammasome</location>
    </subcellularLocation>
</comment>
<dbReference type="AlphaFoldDB" id="A0AAY4ART2"/>
<dbReference type="PROSITE" id="PS50209">
    <property type="entry name" value="CARD"/>
    <property type="match status" value="1"/>
</dbReference>
<feature type="domain" description="NACHT" evidence="12">
    <location>
        <begin position="196"/>
        <end position="330"/>
    </location>
</feature>
<dbReference type="GO" id="GO:0061702">
    <property type="term" value="C:canonical inflammasome complex"/>
    <property type="evidence" value="ECO:0007669"/>
    <property type="project" value="UniProtKB-SubCell"/>
</dbReference>
<dbReference type="Pfam" id="PF17776">
    <property type="entry name" value="NLRC4_HD2"/>
    <property type="match status" value="1"/>
</dbReference>
<dbReference type="FunFam" id="1.10.533.10:FF:000013">
    <property type="entry name" value="Apoptosis-associated speck-like protein containing a CARD"/>
    <property type="match status" value="1"/>
</dbReference>
<dbReference type="Pfam" id="PF05729">
    <property type="entry name" value="NACHT"/>
    <property type="match status" value="1"/>
</dbReference>
<dbReference type="Pfam" id="PF14484">
    <property type="entry name" value="FISNA"/>
    <property type="match status" value="1"/>
</dbReference>
<dbReference type="GO" id="GO:0005524">
    <property type="term" value="F:ATP binding"/>
    <property type="evidence" value="ECO:0007669"/>
    <property type="project" value="UniProtKB-KW"/>
</dbReference>
<keyword evidence="7" id="KW-0832">Ubl conjugation</keyword>
<organism evidence="13 14">
    <name type="scientific">Denticeps clupeoides</name>
    <name type="common">denticle herring</name>
    <dbReference type="NCBI Taxonomy" id="299321"/>
    <lineage>
        <taxon>Eukaryota</taxon>
        <taxon>Metazoa</taxon>
        <taxon>Chordata</taxon>
        <taxon>Craniata</taxon>
        <taxon>Vertebrata</taxon>
        <taxon>Euteleostomi</taxon>
        <taxon>Actinopterygii</taxon>
        <taxon>Neopterygii</taxon>
        <taxon>Teleostei</taxon>
        <taxon>Clupei</taxon>
        <taxon>Clupeiformes</taxon>
        <taxon>Denticipitoidei</taxon>
        <taxon>Denticipitidae</taxon>
        <taxon>Denticeps</taxon>
    </lineage>
</organism>
<dbReference type="GeneTree" id="ENSGT00940000159520"/>
<dbReference type="SUPFAM" id="SSF47986">
    <property type="entry name" value="DEATH domain"/>
    <property type="match status" value="1"/>
</dbReference>
<protein>
    <recommendedName>
        <fullName evidence="15">NACHT, LRR and PYD domains-containing protein 3-like</fullName>
    </recommendedName>
</protein>
<proteinExistence type="predicted"/>
<dbReference type="Gene3D" id="3.80.10.10">
    <property type="entry name" value="Ribonuclease Inhibitor"/>
    <property type="match status" value="1"/>
</dbReference>
<dbReference type="InterPro" id="IPR050637">
    <property type="entry name" value="NLRP_innate_immun_reg"/>
</dbReference>
<evidence type="ECO:0000313" key="13">
    <source>
        <dbReference type="Ensembl" id="ENSDCDP00010011537.1"/>
    </source>
</evidence>
<dbReference type="PANTHER" id="PTHR45690:SF19">
    <property type="entry name" value="NACHT, LRR AND PYD DOMAINS-CONTAINING PROTEIN 3"/>
    <property type="match status" value="1"/>
</dbReference>
<feature type="domain" description="CARD" evidence="11">
    <location>
        <begin position="9"/>
        <end position="93"/>
    </location>
</feature>
<keyword evidence="4" id="KW-0677">Repeat</keyword>
<dbReference type="InterPro" id="IPR041267">
    <property type="entry name" value="NLRP_HD2"/>
</dbReference>
<evidence type="ECO:0000256" key="5">
    <source>
        <dbReference type="ARBA" id="ARBA00022741"/>
    </source>
</evidence>
<name>A0AAY4ART2_9TELE</name>
<keyword evidence="9" id="KW-0395">Inflammatory response</keyword>
<reference evidence="13" key="3">
    <citation type="submission" date="2025-09" db="UniProtKB">
        <authorList>
            <consortium name="Ensembl"/>
        </authorList>
    </citation>
    <scope>IDENTIFICATION</scope>
</reference>
<dbReference type="Ensembl" id="ENSDCDT00010012063.1">
    <property type="protein sequence ID" value="ENSDCDP00010011537.1"/>
    <property type="gene ID" value="ENSDCDG00010005121.1"/>
</dbReference>
<evidence type="ECO:0000256" key="6">
    <source>
        <dbReference type="ARBA" id="ARBA00022840"/>
    </source>
</evidence>
<evidence type="ECO:0000256" key="2">
    <source>
        <dbReference type="ARBA" id="ARBA00022490"/>
    </source>
</evidence>
<accession>A0AAY4ART2</accession>
<dbReference type="Gene3D" id="3.40.50.300">
    <property type="entry name" value="P-loop containing nucleotide triphosphate hydrolases"/>
    <property type="match status" value="1"/>
</dbReference>